<evidence type="ECO:0000313" key="1">
    <source>
        <dbReference type="EMBL" id="MBA2872353.1"/>
    </source>
</evidence>
<keyword evidence="2" id="KW-1185">Reference proteome</keyword>
<dbReference type="EMBL" id="JACDUU010000006">
    <property type="protein sequence ID" value="MBA2872353.1"/>
    <property type="molecule type" value="Genomic_DNA"/>
</dbReference>
<sequence>MNKDDKKRNSRSMMHDLFVEFVGNIMVELFPSLIRFTLKIFKAIAD</sequence>
<dbReference type="Proteomes" id="UP000580891">
    <property type="component" value="Unassembled WGS sequence"/>
</dbReference>
<protein>
    <submittedName>
        <fullName evidence="1">Uncharacterized protein</fullName>
    </submittedName>
</protein>
<comment type="caution">
    <text evidence="1">The sequence shown here is derived from an EMBL/GenBank/DDBJ whole genome shotgun (WGS) entry which is preliminary data.</text>
</comment>
<organism evidence="1 2">
    <name type="scientific">[Anoxybacillus] calidus</name>
    <dbReference type="NCBI Taxonomy" id="575178"/>
    <lineage>
        <taxon>Bacteria</taxon>
        <taxon>Bacillati</taxon>
        <taxon>Bacillota</taxon>
        <taxon>Bacilli</taxon>
        <taxon>Bacillales</taxon>
        <taxon>Anoxybacillaceae</taxon>
        <taxon>Paranoxybacillus</taxon>
    </lineage>
</organism>
<accession>A0A7V9Z1T8</accession>
<proteinExistence type="predicted"/>
<dbReference type="AlphaFoldDB" id="A0A7V9Z1T8"/>
<reference evidence="1 2" key="1">
    <citation type="submission" date="2020-07" db="EMBL/GenBank/DDBJ databases">
        <title>Genomic Encyclopedia of Type Strains, Phase IV (KMG-IV): sequencing the most valuable type-strain genomes for metagenomic binning, comparative biology and taxonomic classification.</title>
        <authorList>
            <person name="Goeker M."/>
        </authorList>
    </citation>
    <scope>NUCLEOTIDE SEQUENCE [LARGE SCALE GENOMIC DNA]</scope>
    <source>
        <strain evidence="1 2">DSM 25220</strain>
    </source>
</reference>
<gene>
    <name evidence="1" type="ORF">HNQ85_002662</name>
</gene>
<name>A0A7V9Z1T8_9BACL</name>
<dbReference type="RefSeq" id="WP_181538119.1">
    <property type="nucleotide sequence ID" value="NZ_JACDUU010000006.1"/>
</dbReference>
<evidence type="ECO:0000313" key="2">
    <source>
        <dbReference type="Proteomes" id="UP000580891"/>
    </source>
</evidence>